<organism evidence="2 3">
    <name type="scientific">Streptomyces daliensis</name>
    <dbReference type="NCBI Taxonomy" id="299421"/>
    <lineage>
        <taxon>Bacteria</taxon>
        <taxon>Bacillati</taxon>
        <taxon>Actinomycetota</taxon>
        <taxon>Actinomycetes</taxon>
        <taxon>Kitasatosporales</taxon>
        <taxon>Streptomycetaceae</taxon>
        <taxon>Streptomyces</taxon>
    </lineage>
</organism>
<accession>A0A8T4IKR6</accession>
<protein>
    <submittedName>
        <fullName evidence="2">AlkZ family DNA glycosylase</fullName>
    </submittedName>
</protein>
<dbReference type="EMBL" id="JAGSMN010000060">
    <property type="protein sequence ID" value="MBR7672010.1"/>
    <property type="molecule type" value="Genomic_DNA"/>
</dbReference>
<evidence type="ECO:0000313" key="3">
    <source>
        <dbReference type="Proteomes" id="UP000675554"/>
    </source>
</evidence>
<comment type="caution">
    <text evidence="2">The sequence shown here is derived from an EMBL/GenBank/DDBJ whole genome shotgun (WGS) entry which is preliminary data.</text>
</comment>
<evidence type="ECO:0000256" key="1">
    <source>
        <dbReference type="SAM" id="MobiDB-lite"/>
    </source>
</evidence>
<evidence type="ECO:0000313" key="2">
    <source>
        <dbReference type="EMBL" id="MBR7672010.1"/>
    </source>
</evidence>
<feature type="region of interest" description="Disordered" evidence="1">
    <location>
        <begin position="349"/>
        <end position="385"/>
    </location>
</feature>
<sequence length="385" mass="42065">MLPATLTPRALGRALLARQLLTERARMTALDAVEHLVGLQAQAPRPPYFGLWSRLADFRAEELSALLLDRSAVRVSVMRGTVHLLSARDCVQLAPLTRPLYERAVRSRWRAELAGTDPQEIADAGLPLVRESPRPAAELGTLLQERWPGRDPRMLSQVVRHLAPVVQIPPRGVWGRAGAPVYAAAETWLGRPMAKEPCVETVLLRYLRAFGPASVMDAQQWSGLTRLGEVMERLRPQLRVFTDGSGRELFDVPEAPRPDPELPVPPRFVAEYDNLVLAHADRTRLIDERDRAHLASRNGQVPGTVLLDGAVCGTWQTGESRGAATLTVTPFRWLSDAEERELAEEGERLLAFATGSPGSSGSTGAPGTSGTGVTRTVSFTAPPRT</sequence>
<dbReference type="InterPro" id="IPR009351">
    <property type="entry name" value="AlkZ-like"/>
</dbReference>
<dbReference type="Proteomes" id="UP000675554">
    <property type="component" value="Unassembled WGS sequence"/>
</dbReference>
<gene>
    <name evidence="2" type="ORF">KDA82_02940</name>
</gene>
<keyword evidence="3" id="KW-1185">Reference proteome</keyword>
<name>A0A8T4IKR6_9ACTN</name>
<dbReference type="PANTHER" id="PTHR38479:SF2">
    <property type="entry name" value="WINGED HELIX DNA-BINDING DOMAIN-CONTAINING PROTEIN"/>
    <property type="match status" value="1"/>
</dbReference>
<proteinExistence type="predicted"/>
<dbReference type="PANTHER" id="PTHR38479">
    <property type="entry name" value="LMO0824 PROTEIN"/>
    <property type="match status" value="1"/>
</dbReference>
<reference evidence="2" key="1">
    <citation type="submission" date="2021-04" db="EMBL/GenBank/DDBJ databases">
        <title>Sequencing of actinobacteria type strains.</title>
        <authorList>
            <person name="Nguyen G.-S."/>
            <person name="Wentzel A."/>
        </authorList>
    </citation>
    <scope>NUCLEOTIDE SEQUENCE</scope>
    <source>
        <strain evidence="2">DSM 42095</strain>
    </source>
</reference>
<dbReference type="Pfam" id="PF06224">
    <property type="entry name" value="AlkZ-like"/>
    <property type="match status" value="1"/>
</dbReference>
<dbReference type="AlphaFoldDB" id="A0A8T4IKR6"/>